<feature type="binding site" description="axial binding residue" evidence="6">
    <location>
        <position position="137"/>
    </location>
    <ligand>
        <name>heme c</name>
        <dbReference type="ChEBI" id="CHEBI:61717"/>
        <label>4</label>
    </ligand>
    <ligandPart>
        <name>Fe</name>
        <dbReference type="ChEBI" id="CHEBI:18248"/>
    </ligandPart>
</feature>
<feature type="binding site" description="axial binding residue" evidence="6">
    <location>
        <position position="98"/>
    </location>
    <ligand>
        <name>heme c</name>
        <dbReference type="ChEBI" id="CHEBI:61717"/>
        <label>1</label>
    </ligand>
    <ligandPart>
        <name>Fe</name>
        <dbReference type="ChEBI" id="CHEBI:18248"/>
    </ligandPart>
</feature>
<dbReference type="GO" id="GO:0046872">
    <property type="term" value="F:metal ion binding"/>
    <property type="evidence" value="ECO:0007669"/>
    <property type="project" value="UniProtKB-KW"/>
</dbReference>
<reference evidence="9 10" key="1">
    <citation type="submission" date="2020-08" db="EMBL/GenBank/DDBJ databases">
        <title>Bridging the membrane lipid divide: bacteria of the FCB group superphylum have the potential to synthesize archaeal ether lipids.</title>
        <authorList>
            <person name="Villanueva L."/>
            <person name="Von Meijenfeldt F.A.B."/>
            <person name="Westbye A.B."/>
            <person name="Yadav S."/>
            <person name="Hopmans E.C."/>
            <person name="Dutilh B.E."/>
            <person name="Sinninghe Damste J.S."/>
        </authorList>
    </citation>
    <scope>NUCLEOTIDE SEQUENCE [LARGE SCALE GENOMIC DNA]</scope>
    <source>
        <strain evidence="9">NIOZ-UU47</strain>
    </source>
</reference>
<dbReference type="AlphaFoldDB" id="A0A8J6NEJ5"/>
<keyword evidence="3 6" id="KW-0479">Metal-binding</keyword>
<feature type="signal peptide" evidence="7">
    <location>
        <begin position="1"/>
        <end position="25"/>
    </location>
</feature>
<dbReference type="Pfam" id="PF02085">
    <property type="entry name" value="Cytochrom_CIII"/>
    <property type="match status" value="1"/>
</dbReference>
<evidence type="ECO:0000313" key="9">
    <source>
        <dbReference type="EMBL" id="MBC8318611.1"/>
    </source>
</evidence>
<feature type="binding site" description="axial binding residue" evidence="6">
    <location>
        <position position="150"/>
    </location>
    <ligand>
        <name>heme c</name>
        <dbReference type="ChEBI" id="CHEBI:61717"/>
        <label>1</label>
    </ligand>
    <ligandPart>
        <name>Fe</name>
        <dbReference type="ChEBI" id="CHEBI:18248"/>
    </ligandPart>
</feature>
<evidence type="ECO:0000256" key="3">
    <source>
        <dbReference type="ARBA" id="ARBA00022723"/>
    </source>
</evidence>
<feature type="binding site" description="axial binding residue" evidence="6">
    <location>
        <position position="65"/>
    </location>
    <ligand>
        <name>heme c</name>
        <dbReference type="ChEBI" id="CHEBI:61717"/>
        <label>1</label>
    </ligand>
    <ligandPart>
        <name>Fe</name>
        <dbReference type="ChEBI" id="CHEBI:18248"/>
    </ligandPart>
</feature>
<dbReference type="SUPFAM" id="SSF48695">
    <property type="entry name" value="Multiheme cytochromes"/>
    <property type="match status" value="1"/>
</dbReference>
<feature type="binding site" description="axial binding residue" evidence="6">
    <location>
        <position position="55"/>
    </location>
    <ligand>
        <name>heme c</name>
        <dbReference type="ChEBI" id="CHEBI:61717"/>
        <label>1</label>
    </ligand>
    <ligandPart>
        <name>Fe</name>
        <dbReference type="ChEBI" id="CHEBI:18248"/>
    </ligandPart>
</feature>
<feature type="domain" description="Class III cytochrome C" evidence="8">
    <location>
        <begin position="32"/>
        <end position="91"/>
    </location>
</feature>
<evidence type="ECO:0000256" key="2">
    <source>
        <dbReference type="ARBA" id="ARBA00022617"/>
    </source>
</evidence>
<evidence type="ECO:0000256" key="6">
    <source>
        <dbReference type="PIRSR" id="PIRSR602322-1"/>
    </source>
</evidence>
<gene>
    <name evidence="9" type="ORF">H8E41_11970</name>
</gene>
<evidence type="ECO:0000256" key="7">
    <source>
        <dbReference type="SAM" id="SignalP"/>
    </source>
</evidence>
<dbReference type="InterPro" id="IPR020942">
    <property type="entry name" value="Cyt_c_III_dom"/>
</dbReference>
<dbReference type="InterPro" id="IPR002322">
    <property type="entry name" value="Cyt_c_III"/>
</dbReference>
<dbReference type="GO" id="GO:0009055">
    <property type="term" value="F:electron transfer activity"/>
    <property type="evidence" value="ECO:0007669"/>
    <property type="project" value="InterPro"/>
</dbReference>
<accession>A0A8J6NEJ5</accession>
<sequence length="176" mass="18955">MIRKKKKILGMAVVMSLATSFPLFAQMSAEDAPETIEIGSIAEMYEPVVFDHAAHVLMVESCSFCHHHTTGTAPEKENCAKCHQEGDEASSVACVDCHEVKPFSSANLKAKGSDPLLYHVGRPGLKGAYHQNCIGCHEQVGAPTGCQDCHARNDKGDQLFHSGKYAPEPGKTGGHH</sequence>
<feature type="chain" id="PRO_5035148659" evidence="7">
    <location>
        <begin position="26"/>
        <end position="176"/>
    </location>
</feature>
<feature type="binding site" description="covalent" evidence="6">
    <location>
        <position position="67"/>
    </location>
    <ligand>
        <name>heme c</name>
        <dbReference type="ChEBI" id="CHEBI:61717"/>
        <label>1</label>
    </ligand>
</feature>
<evidence type="ECO:0000256" key="4">
    <source>
        <dbReference type="ARBA" id="ARBA00022982"/>
    </source>
</evidence>
<keyword evidence="5 6" id="KW-0408">Iron</keyword>
<evidence type="ECO:0000313" key="10">
    <source>
        <dbReference type="Proteomes" id="UP000614424"/>
    </source>
</evidence>
<keyword evidence="4" id="KW-0249">Electron transport</keyword>
<feature type="binding site" description="axial binding residue" evidence="6">
    <location>
        <position position="146"/>
    </location>
    <ligand>
        <name>heme c</name>
        <dbReference type="ChEBI" id="CHEBI:61717"/>
        <label>1</label>
    </ligand>
    <ligandPart>
        <name>Fe</name>
        <dbReference type="ChEBI" id="CHEBI:18248"/>
    </ligandPart>
</feature>
<proteinExistence type="predicted"/>
<organism evidence="9 10">
    <name type="scientific">Candidatus Desulfobia pelagia</name>
    <dbReference type="NCBI Taxonomy" id="2841692"/>
    <lineage>
        <taxon>Bacteria</taxon>
        <taxon>Pseudomonadati</taxon>
        <taxon>Thermodesulfobacteriota</taxon>
        <taxon>Desulfobulbia</taxon>
        <taxon>Desulfobulbales</taxon>
        <taxon>Desulfobulbaceae</taxon>
        <taxon>Candidatus Desulfobia</taxon>
    </lineage>
</organism>
<feature type="binding site" description="axial binding residue" evidence="6">
    <location>
        <position position="52"/>
    </location>
    <ligand>
        <name>heme c</name>
        <dbReference type="ChEBI" id="CHEBI:61717"/>
        <label>1</label>
    </ligand>
    <ligandPart>
        <name>Fe</name>
        <dbReference type="ChEBI" id="CHEBI:18248"/>
    </ligandPart>
</feature>
<feature type="binding site" description="covalent" evidence="6">
    <location>
        <position position="136"/>
    </location>
    <ligand>
        <name>heme c</name>
        <dbReference type="ChEBI" id="CHEBI:61717"/>
        <label>4</label>
    </ligand>
</feature>
<dbReference type="Gene3D" id="3.90.10.10">
    <property type="entry name" value="Cytochrome C3"/>
    <property type="match status" value="1"/>
</dbReference>
<evidence type="ECO:0000256" key="5">
    <source>
        <dbReference type="ARBA" id="ARBA00023004"/>
    </source>
</evidence>
<feature type="binding site" description="axial binding residue" evidence="6">
    <location>
        <position position="82"/>
    </location>
    <ligand>
        <name>heme c</name>
        <dbReference type="ChEBI" id="CHEBI:61717"/>
        <label>1</label>
    </ligand>
    <ligandPart>
        <name>Fe</name>
        <dbReference type="ChEBI" id="CHEBI:18248"/>
    </ligandPart>
</feature>
<keyword evidence="1" id="KW-0813">Transport</keyword>
<feature type="binding site" description="covalent" evidence="6">
    <location>
        <position position="133"/>
    </location>
    <ligand>
        <name>heme c</name>
        <dbReference type="ChEBI" id="CHEBI:61717"/>
        <label>4</label>
    </ligand>
</feature>
<feature type="binding site" description="axial binding residue" evidence="6">
    <location>
        <position position="149"/>
    </location>
    <ligand>
        <name>heme c</name>
        <dbReference type="ChEBI" id="CHEBI:61717"/>
        <label>1</label>
    </ligand>
    <ligandPart>
        <name>Fe</name>
        <dbReference type="ChEBI" id="CHEBI:18248"/>
    </ligandPart>
</feature>
<dbReference type="EMBL" id="JACNJZ010000171">
    <property type="protein sequence ID" value="MBC8318611.1"/>
    <property type="molecule type" value="Genomic_DNA"/>
</dbReference>
<feature type="binding site" description="axial binding residue" evidence="6">
    <location>
        <position position="62"/>
    </location>
    <ligand>
        <name>heme c</name>
        <dbReference type="ChEBI" id="CHEBI:61717"/>
        <label>1</label>
    </ligand>
    <ligandPart>
        <name>Fe</name>
        <dbReference type="ChEBI" id="CHEBI:18248"/>
    </ligandPart>
</feature>
<evidence type="ECO:0000259" key="8">
    <source>
        <dbReference type="Pfam" id="PF02085"/>
    </source>
</evidence>
<comment type="cofactor">
    <cofactor evidence="6">
        <name>heme c</name>
        <dbReference type="ChEBI" id="CHEBI:61717"/>
    </cofactor>
    <text evidence="6">Binds 4 heme c groups covalently per monomer.</text>
</comment>
<protein>
    <submittedName>
        <fullName evidence="9">Cytochrome c3 family protein</fullName>
    </submittedName>
</protein>
<name>A0A8J6NEJ5_9BACT</name>
<dbReference type="GO" id="GO:0020037">
    <property type="term" value="F:heme binding"/>
    <property type="evidence" value="ECO:0007669"/>
    <property type="project" value="InterPro"/>
</dbReference>
<dbReference type="PRINTS" id="PR00609">
    <property type="entry name" value="CYTOCHROMEC3"/>
</dbReference>
<keyword evidence="7" id="KW-0732">Signal</keyword>
<comment type="caution">
    <text evidence="9">The sequence shown here is derived from an EMBL/GenBank/DDBJ whole genome shotgun (WGS) entry which is preliminary data.</text>
</comment>
<evidence type="ECO:0000256" key="1">
    <source>
        <dbReference type="ARBA" id="ARBA00022448"/>
    </source>
</evidence>
<dbReference type="Proteomes" id="UP000614424">
    <property type="component" value="Unassembled WGS sequence"/>
</dbReference>
<feature type="binding site" description="axial binding residue" evidence="6">
    <location>
        <position position="97"/>
    </location>
    <ligand>
        <name>heme c</name>
        <dbReference type="ChEBI" id="CHEBI:61717"/>
        <label>1</label>
    </ligand>
    <ligandPart>
        <name>Fe</name>
        <dbReference type="ChEBI" id="CHEBI:18248"/>
    </ligandPart>
</feature>
<feature type="binding site" description="axial binding residue" evidence="6">
    <location>
        <position position="66"/>
    </location>
    <ligand>
        <name>heme c</name>
        <dbReference type="ChEBI" id="CHEBI:61717"/>
        <label>1</label>
    </ligand>
    <ligandPart>
        <name>Fe</name>
        <dbReference type="ChEBI" id="CHEBI:18248"/>
    </ligandPart>
</feature>
<keyword evidence="2 6" id="KW-0349">Heme</keyword>
<dbReference type="CDD" id="cd08168">
    <property type="entry name" value="Cytochrom_C3"/>
    <property type="match status" value="1"/>
</dbReference>
<dbReference type="InterPro" id="IPR036280">
    <property type="entry name" value="Multihaem_cyt_sf"/>
</dbReference>